<sequence length="48" mass="5565">VMMNNFISNKPWCFGCNPMVFILKSLDFLKMGLRCGAPDLCRVREDRP</sequence>
<feature type="non-terminal residue" evidence="1">
    <location>
        <position position="1"/>
    </location>
</feature>
<evidence type="ECO:0000313" key="2">
    <source>
        <dbReference type="Proteomes" id="UP000499080"/>
    </source>
</evidence>
<name>A0A4Y2HSA7_ARAVE</name>
<protein>
    <submittedName>
        <fullName evidence="1">Uncharacterized protein</fullName>
    </submittedName>
</protein>
<reference evidence="1 2" key="1">
    <citation type="journal article" date="2019" name="Sci. Rep.">
        <title>Orb-weaving spider Araneus ventricosus genome elucidates the spidroin gene catalogue.</title>
        <authorList>
            <person name="Kono N."/>
            <person name="Nakamura H."/>
            <person name="Ohtoshi R."/>
            <person name="Moran D.A.P."/>
            <person name="Shinohara A."/>
            <person name="Yoshida Y."/>
            <person name="Fujiwara M."/>
            <person name="Mori M."/>
            <person name="Tomita M."/>
            <person name="Arakawa K."/>
        </authorList>
    </citation>
    <scope>NUCLEOTIDE SEQUENCE [LARGE SCALE GENOMIC DNA]</scope>
</reference>
<keyword evidence="2" id="KW-1185">Reference proteome</keyword>
<gene>
    <name evidence="1" type="ORF">AVEN_17824_1</name>
</gene>
<proteinExistence type="predicted"/>
<dbReference type="EMBL" id="BGPR01182915">
    <property type="protein sequence ID" value="GBM68128.1"/>
    <property type="molecule type" value="Genomic_DNA"/>
</dbReference>
<dbReference type="Proteomes" id="UP000499080">
    <property type="component" value="Unassembled WGS sequence"/>
</dbReference>
<evidence type="ECO:0000313" key="1">
    <source>
        <dbReference type="EMBL" id="GBM68128.1"/>
    </source>
</evidence>
<dbReference type="AlphaFoldDB" id="A0A4Y2HSA7"/>
<accession>A0A4Y2HSA7</accession>
<comment type="caution">
    <text evidence="1">The sequence shown here is derived from an EMBL/GenBank/DDBJ whole genome shotgun (WGS) entry which is preliminary data.</text>
</comment>
<organism evidence="1 2">
    <name type="scientific">Araneus ventricosus</name>
    <name type="common">Orbweaver spider</name>
    <name type="synonym">Epeira ventricosa</name>
    <dbReference type="NCBI Taxonomy" id="182803"/>
    <lineage>
        <taxon>Eukaryota</taxon>
        <taxon>Metazoa</taxon>
        <taxon>Ecdysozoa</taxon>
        <taxon>Arthropoda</taxon>
        <taxon>Chelicerata</taxon>
        <taxon>Arachnida</taxon>
        <taxon>Araneae</taxon>
        <taxon>Araneomorphae</taxon>
        <taxon>Entelegynae</taxon>
        <taxon>Araneoidea</taxon>
        <taxon>Araneidae</taxon>
        <taxon>Araneus</taxon>
    </lineage>
</organism>